<reference evidence="1" key="1">
    <citation type="journal article" date="2015" name="Nature">
        <title>Complex archaea that bridge the gap between prokaryotes and eukaryotes.</title>
        <authorList>
            <person name="Spang A."/>
            <person name="Saw J.H."/>
            <person name="Jorgensen S.L."/>
            <person name="Zaremba-Niedzwiedzka K."/>
            <person name="Martijn J."/>
            <person name="Lind A.E."/>
            <person name="van Eijk R."/>
            <person name="Schleper C."/>
            <person name="Guy L."/>
            <person name="Ettema T.J."/>
        </authorList>
    </citation>
    <scope>NUCLEOTIDE SEQUENCE</scope>
</reference>
<accession>A0A0F9A324</accession>
<dbReference type="EMBL" id="LAZR01048174">
    <property type="protein sequence ID" value="KKK92525.1"/>
    <property type="molecule type" value="Genomic_DNA"/>
</dbReference>
<protein>
    <submittedName>
        <fullName evidence="1">Uncharacterized protein</fullName>
    </submittedName>
</protein>
<dbReference type="AlphaFoldDB" id="A0A0F9A324"/>
<gene>
    <name evidence="1" type="ORF">LCGC14_2702040</name>
</gene>
<organism evidence="1">
    <name type="scientific">marine sediment metagenome</name>
    <dbReference type="NCBI Taxonomy" id="412755"/>
    <lineage>
        <taxon>unclassified sequences</taxon>
        <taxon>metagenomes</taxon>
        <taxon>ecological metagenomes</taxon>
    </lineage>
</organism>
<proteinExistence type="predicted"/>
<evidence type="ECO:0000313" key="1">
    <source>
        <dbReference type="EMBL" id="KKK92525.1"/>
    </source>
</evidence>
<name>A0A0F9A324_9ZZZZ</name>
<comment type="caution">
    <text evidence="1">The sequence shown here is derived from an EMBL/GenBank/DDBJ whole genome shotgun (WGS) entry which is preliminary data.</text>
</comment>
<sequence>MFESIRRYWFRRDCRQAGIDPEFAERLNEVGQEAAQAGRDVLDICLPLMLQGYRGEALLMEIRRQVANTPTPVV</sequence>